<keyword evidence="7" id="KW-1133">Transmembrane helix</keyword>
<dbReference type="PANTHER" id="PTHR43347">
    <property type="entry name" value="ACYL-COA SYNTHETASE"/>
    <property type="match status" value="1"/>
</dbReference>
<dbReference type="PROSITE" id="PS00455">
    <property type="entry name" value="AMP_BINDING"/>
    <property type="match status" value="1"/>
</dbReference>
<dbReference type="NCBIfam" id="NF007815">
    <property type="entry name" value="PRK10524.1"/>
    <property type="match status" value="1"/>
</dbReference>
<accession>A0A158HM95</accession>
<dbReference type="InterPro" id="IPR020845">
    <property type="entry name" value="AMP-binding_CS"/>
</dbReference>
<dbReference type="Gene3D" id="3.30.300.30">
    <property type="match status" value="1"/>
</dbReference>
<name>A0A158HM95_9BURK</name>
<evidence type="ECO:0000256" key="4">
    <source>
        <dbReference type="ARBA" id="ARBA00022741"/>
    </source>
</evidence>
<dbReference type="SUPFAM" id="SSF56801">
    <property type="entry name" value="Acetyl-CoA synthetase-like"/>
    <property type="match status" value="1"/>
</dbReference>
<keyword evidence="7" id="KW-0812">Transmembrane</keyword>
<evidence type="ECO:0000256" key="7">
    <source>
        <dbReference type="SAM" id="Phobius"/>
    </source>
</evidence>
<evidence type="ECO:0000259" key="10">
    <source>
        <dbReference type="Pfam" id="PF16177"/>
    </source>
</evidence>
<dbReference type="InterPro" id="IPR042099">
    <property type="entry name" value="ANL_N_sf"/>
</dbReference>
<dbReference type="FunFam" id="3.40.50.12780:FF:000001">
    <property type="entry name" value="Acetyl-coenzyme A synthetase"/>
    <property type="match status" value="1"/>
</dbReference>
<dbReference type="NCBIfam" id="TIGR02316">
    <property type="entry name" value="propion_prpE"/>
    <property type="match status" value="1"/>
</dbReference>
<dbReference type="InterPro" id="IPR045851">
    <property type="entry name" value="AMP-bd_C_sf"/>
</dbReference>
<dbReference type="InterPro" id="IPR012694">
    <property type="entry name" value="Propion_PrpE"/>
</dbReference>
<dbReference type="Proteomes" id="UP000054717">
    <property type="component" value="Unassembled WGS sequence"/>
</dbReference>
<evidence type="ECO:0000256" key="2">
    <source>
        <dbReference type="ARBA" id="ARBA00013625"/>
    </source>
</evidence>
<dbReference type="AlphaFoldDB" id="A0A158HM95"/>
<dbReference type="InterPro" id="IPR032387">
    <property type="entry name" value="ACAS_N"/>
</dbReference>
<keyword evidence="4" id="KW-0547">Nucleotide-binding</keyword>
<dbReference type="Pfam" id="PF00501">
    <property type="entry name" value="AMP-binding"/>
    <property type="match status" value="1"/>
</dbReference>
<feature type="domain" description="AMP-dependent synthetase/ligase" evidence="8">
    <location>
        <begin position="64"/>
        <end position="444"/>
    </location>
</feature>
<evidence type="ECO:0000259" key="8">
    <source>
        <dbReference type="Pfam" id="PF00501"/>
    </source>
</evidence>
<feature type="domain" description="Acetyl-coenzyme A synthetase N-terminal" evidence="10">
    <location>
        <begin position="4"/>
        <end position="58"/>
    </location>
</feature>
<reference evidence="11" key="1">
    <citation type="submission" date="2016-01" db="EMBL/GenBank/DDBJ databases">
        <authorList>
            <person name="Peeters Charlotte."/>
        </authorList>
    </citation>
    <scope>NUCLEOTIDE SEQUENCE</scope>
    <source>
        <strain evidence="11">LMG 22936</strain>
    </source>
</reference>
<dbReference type="GO" id="GO:0005524">
    <property type="term" value="F:ATP binding"/>
    <property type="evidence" value="ECO:0007669"/>
    <property type="project" value="UniProtKB-KW"/>
</dbReference>
<keyword evidence="12" id="KW-1185">Reference proteome</keyword>
<dbReference type="STRING" id="326475.AWB66_02460"/>
<organism evidence="11 12">
    <name type="scientific">Caballeronia telluris</name>
    <dbReference type="NCBI Taxonomy" id="326475"/>
    <lineage>
        <taxon>Bacteria</taxon>
        <taxon>Pseudomonadati</taxon>
        <taxon>Pseudomonadota</taxon>
        <taxon>Betaproteobacteria</taxon>
        <taxon>Burkholderiales</taxon>
        <taxon>Burkholderiaceae</taxon>
        <taxon>Caballeronia</taxon>
    </lineage>
</organism>
<dbReference type="RefSeq" id="WP_087630567.1">
    <property type="nucleotide sequence ID" value="NZ_FCNZ02000008.1"/>
</dbReference>
<evidence type="ECO:0000256" key="3">
    <source>
        <dbReference type="ARBA" id="ARBA00022598"/>
    </source>
</evidence>
<feature type="transmembrane region" description="Helical" evidence="7">
    <location>
        <begin position="112"/>
        <end position="134"/>
    </location>
</feature>
<comment type="caution">
    <text evidence="11">The sequence shown here is derived from an EMBL/GenBank/DDBJ whole genome shotgun (WGS) entry which is preliminary data.</text>
</comment>
<dbReference type="GO" id="GO:0050218">
    <property type="term" value="F:propionate-CoA ligase activity"/>
    <property type="evidence" value="ECO:0007669"/>
    <property type="project" value="InterPro"/>
</dbReference>
<evidence type="ECO:0000256" key="6">
    <source>
        <dbReference type="ARBA" id="ARBA00078862"/>
    </source>
</evidence>
<evidence type="ECO:0000259" key="9">
    <source>
        <dbReference type="Pfam" id="PF13193"/>
    </source>
</evidence>
<dbReference type="Pfam" id="PF16177">
    <property type="entry name" value="ACAS_N"/>
    <property type="match status" value="1"/>
</dbReference>
<evidence type="ECO:0000256" key="1">
    <source>
        <dbReference type="ARBA" id="ARBA00006432"/>
    </source>
</evidence>
<proteinExistence type="inferred from homology"/>
<sequence length="632" mass="69466">MTTYREEFRRSIEAPEAFWGEQARRIHWETPFEKVLDDSRPPFARWFVGGRTNLCYNAVDRHLASRAQQDALIYVSTETGIERRYTYAELHAEVNRMAAVMRSLHVKKGDRVLIYLPMIAEALFAMLACARLGAIHSVVFGGFAAPNLAARIDDAKPALIITADAGARAGKVIDYTPLVDEALSRAEYKVPQVLLIDRQLAPERLQAPYLIAYEPLREQFFDACVQCEWLESNEPSYVLYTSGTTGRPKGVQRDVGGYAVALAASMEHIFQGAAGDVMFTPSDIGWVVGHSYIIYAPLIAGLTTVMYEGTPVRPDGGVWWRLVEQYRINLMFTAPTAIRVLKKQDPQLMQQADLSSLRTLFLAGEPLDEPTAQWIQGALRKPVVDNYWQTETGWPMIAIPHGIEDLPPKLGSPGVPSMGFNLSLRDEQTGDICAPGEKGVIALGYPLPPGCMQTVWGDDRRFVDTYWKSVPNQQVYSTFDWGVQDDDGYVSILGRTDDVINVAGHRLGTREIEEALSSHPAVAEVAVVGVADAVKGQAAFAFVVLRDADRLNAPGVREGLEAELAHTVDTQLGAIARPARVHFVSMLPKTRSGKLLRRAIAALAEGREPGDLPTIEDIGALQQVKAALGAGG</sequence>
<dbReference type="PANTHER" id="PTHR43347:SF3">
    <property type="entry name" value="ACYL-COA SYNTHETASE SHORT-CHAIN FAMILY MEMBER 3, MITOCHONDRIAL"/>
    <property type="match status" value="1"/>
</dbReference>
<protein>
    <recommendedName>
        <fullName evidence="2">Propionate--CoA ligase</fullName>
    </recommendedName>
    <alternativeName>
        <fullName evidence="6">Propionyl-CoA synthetase</fullName>
    </alternativeName>
</protein>
<gene>
    <name evidence="11" type="ORF">AWB66_02460</name>
</gene>
<dbReference type="EMBL" id="FCNZ02000008">
    <property type="protein sequence ID" value="SAL45376.1"/>
    <property type="molecule type" value="Genomic_DNA"/>
</dbReference>
<dbReference type="NCBIfam" id="NF001208">
    <property type="entry name" value="PRK00174.1"/>
    <property type="match status" value="1"/>
</dbReference>
<keyword evidence="5" id="KW-0067">ATP-binding</keyword>
<dbReference type="Gene3D" id="3.40.50.12780">
    <property type="entry name" value="N-terminal domain of ligase-like"/>
    <property type="match status" value="1"/>
</dbReference>
<dbReference type="InterPro" id="IPR025110">
    <property type="entry name" value="AMP-bd_C"/>
</dbReference>
<evidence type="ECO:0000313" key="12">
    <source>
        <dbReference type="Proteomes" id="UP000054717"/>
    </source>
</evidence>
<feature type="domain" description="AMP-binding enzyme C-terminal" evidence="9">
    <location>
        <begin position="511"/>
        <end position="594"/>
    </location>
</feature>
<keyword evidence="7" id="KW-0472">Membrane</keyword>
<keyword evidence="3" id="KW-0436">Ligase</keyword>
<evidence type="ECO:0000313" key="11">
    <source>
        <dbReference type="EMBL" id="SAL45376.1"/>
    </source>
</evidence>
<dbReference type="GO" id="GO:0019629">
    <property type="term" value="P:propionate catabolic process, 2-methylcitrate cycle"/>
    <property type="evidence" value="ECO:0007669"/>
    <property type="project" value="InterPro"/>
</dbReference>
<comment type="similarity">
    <text evidence="1">Belongs to the ATP-dependent AMP-binding enzyme family.</text>
</comment>
<dbReference type="InterPro" id="IPR000873">
    <property type="entry name" value="AMP-dep_synth/lig_dom"/>
</dbReference>
<evidence type="ECO:0000256" key="5">
    <source>
        <dbReference type="ARBA" id="ARBA00022840"/>
    </source>
</evidence>
<dbReference type="Pfam" id="PF13193">
    <property type="entry name" value="AMP-binding_C"/>
    <property type="match status" value="1"/>
</dbReference>